<dbReference type="PANTHER" id="PTHR31503">
    <property type="entry name" value="VACUOLAR CALCIUM ION TRANSPORTER"/>
    <property type="match status" value="1"/>
</dbReference>
<dbReference type="GO" id="GO:0000329">
    <property type="term" value="C:fungal-type vacuole membrane"/>
    <property type="evidence" value="ECO:0007669"/>
    <property type="project" value="TreeGrafter"/>
</dbReference>
<evidence type="ECO:0000256" key="2">
    <source>
        <dbReference type="ARBA" id="ARBA00008170"/>
    </source>
</evidence>
<gene>
    <name evidence="12" type="ORF">CANINC_002898</name>
</gene>
<feature type="transmembrane region" description="Helical" evidence="10">
    <location>
        <begin position="314"/>
        <end position="338"/>
    </location>
</feature>
<evidence type="ECO:0000256" key="4">
    <source>
        <dbReference type="ARBA" id="ARBA00022568"/>
    </source>
</evidence>
<feature type="transmembrane region" description="Helical" evidence="10">
    <location>
        <begin position="377"/>
        <end position="399"/>
    </location>
</feature>
<comment type="caution">
    <text evidence="10">Lacks conserved residue(s) required for the propagation of feature annotation.</text>
</comment>
<dbReference type="AlphaFoldDB" id="A0A4T0X026"/>
<keyword evidence="5 10" id="KW-0812">Transmembrane</keyword>
<evidence type="ECO:0000256" key="3">
    <source>
        <dbReference type="ARBA" id="ARBA00022448"/>
    </source>
</evidence>
<feature type="transmembrane region" description="Helical" evidence="10">
    <location>
        <begin position="80"/>
        <end position="101"/>
    </location>
</feature>
<feature type="transmembrane region" description="Helical" evidence="10">
    <location>
        <begin position="113"/>
        <end position="134"/>
    </location>
</feature>
<feature type="transmembrane region" description="Helical" evidence="10">
    <location>
        <begin position="405"/>
        <end position="425"/>
    </location>
</feature>
<evidence type="ECO:0000256" key="6">
    <source>
        <dbReference type="ARBA" id="ARBA00022837"/>
    </source>
</evidence>
<comment type="function">
    <text evidence="10">Has a role in promoting intracellular calcium ion sequestration via the exchange of calcium ions for hydrogen ions across the vacuolar membrane. Involved also in manganese ion homeostasis via its uptake into the vacuole.</text>
</comment>
<feature type="domain" description="Sodium/calcium exchanger membrane region" evidence="11">
    <location>
        <begin position="280"/>
        <end position="422"/>
    </location>
</feature>
<feature type="transmembrane region" description="Helical" evidence="10">
    <location>
        <begin position="146"/>
        <end position="168"/>
    </location>
</feature>
<keyword evidence="8 10" id="KW-0406">Ion transport</keyword>
<dbReference type="EMBL" id="SELW01000481">
    <property type="protein sequence ID" value="TID25508.1"/>
    <property type="molecule type" value="Genomic_DNA"/>
</dbReference>
<dbReference type="OrthoDB" id="1699231at2759"/>
<keyword evidence="9 10" id="KW-0472">Membrane</keyword>
<feature type="transmembrane region" description="Helical" evidence="10">
    <location>
        <begin position="277"/>
        <end position="302"/>
    </location>
</feature>
<dbReference type="GO" id="GO:0006874">
    <property type="term" value="P:intracellular calcium ion homeostasis"/>
    <property type="evidence" value="ECO:0007669"/>
    <property type="project" value="TreeGrafter"/>
</dbReference>
<evidence type="ECO:0000256" key="8">
    <source>
        <dbReference type="ARBA" id="ARBA00023065"/>
    </source>
</evidence>
<keyword evidence="4 10" id="KW-0109">Calcium transport</keyword>
<keyword evidence="7 10" id="KW-1133">Transmembrane helix</keyword>
<evidence type="ECO:0000313" key="12">
    <source>
        <dbReference type="EMBL" id="TID25508.1"/>
    </source>
</evidence>
<evidence type="ECO:0000256" key="5">
    <source>
        <dbReference type="ARBA" id="ARBA00022692"/>
    </source>
</evidence>
<evidence type="ECO:0000256" key="1">
    <source>
        <dbReference type="ARBA" id="ARBA00004127"/>
    </source>
</evidence>
<protein>
    <recommendedName>
        <fullName evidence="10">Vacuolar calcium ion transporter</fullName>
    </recommendedName>
</protein>
<reference evidence="12 13" key="1">
    <citation type="journal article" date="2019" name="Front. Genet.">
        <title>Whole-Genome Sequencing of the Opportunistic Yeast Pathogen Candida inconspicua Uncovers Its Hybrid Origin.</title>
        <authorList>
            <person name="Mixao V."/>
            <person name="Hansen A.P."/>
            <person name="Saus E."/>
            <person name="Boekhout T."/>
            <person name="Lass-Florl C."/>
            <person name="Gabaldon T."/>
        </authorList>
    </citation>
    <scope>NUCLEOTIDE SEQUENCE [LARGE SCALE GENOMIC DNA]</scope>
    <source>
        <strain evidence="12 13">CBS 180</strain>
    </source>
</reference>
<dbReference type="InterPro" id="IPR004837">
    <property type="entry name" value="NaCa_Exmemb"/>
</dbReference>
<comment type="similarity">
    <text evidence="2 10">Belongs to the Ca(2+):cation antiporter (CaCA) (TC 2.A.19) family.</text>
</comment>
<accession>A0A4T0X026</accession>
<evidence type="ECO:0000313" key="13">
    <source>
        <dbReference type="Proteomes" id="UP000307173"/>
    </source>
</evidence>
<keyword evidence="10" id="KW-0926">Vacuole</keyword>
<feature type="transmembrane region" description="Helical" evidence="10">
    <location>
        <begin position="344"/>
        <end position="370"/>
    </location>
</feature>
<comment type="caution">
    <text evidence="12">The sequence shown here is derived from an EMBL/GenBank/DDBJ whole genome shotgun (WGS) entry which is preliminary data.</text>
</comment>
<dbReference type="Pfam" id="PF01699">
    <property type="entry name" value="Na_Ca_ex"/>
    <property type="match status" value="2"/>
</dbReference>
<feature type="transmembrane region" description="Helical" evidence="10">
    <location>
        <begin position="180"/>
        <end position="202"/>
    </location>
</feature>
<dbReference type="Proteomes" id="UP000307173">
    <property type="component" value="Unassembled WGS sequence"/>
</dbReference>
<evidence type="ECO:0000256" key="9">
    <source>
        <dbReference type="ARBA" id="ARBA00023136"/>
    </source>
</evidence>
<name>A0A4T0X026_9ASCO</name>
<organism evidence="12 13">
    <name type="scientific">Pichia inconspicua</name>
    <dbReference type="NCBI Taxonomy" id="52247"/>
    <lineage>
        <taxon>Eukaryota</taxon>
        <taxon>Fungi</taxon>
        <taxon>Dikarya</taxon>
        <taxon>Ascomycota</taxon>
        <taxon>Saccharomycotina</taxon>
        <taxon>Pichiomycetes</taxon>
        <taxon>Pichiales</taxon>
        <taxon>Pichiaceae</taxon>
        <taxon>Pichia</taxon>
    </lineage>
</organism>
<keyword evidence="6 10" id="KW-0106">Calcium</keyword>
<comment type="subcellular location">
    <subcellularLocation>
        <location evidence="1">Endomembrane system</location>
        <topology evidence="1">Multi-pass membrane protein</topology>
    </subcellularLocation>
    <subcellularLocation>
        <location evidence="10">Vacuole membrane</location>
    </subcellularLocation>
</comment>
<sequence length="430" mass="46613">MTGTEHTRLLTRTSAAASTALRSSPVNWLLVFVPLGIIAGKFNFSPTIVFLSNFMAIIPLASLLAYATEELGDSLKNDSIAGLLNATFGNAVEVIVSIIALKSNQVTVVQASMLGSILSNLLLVLGSCFIVGGFKHKEQFFNQTAAQTMGSLLAVSVMALLLPAAFYFSIPKKNEKRTDWILDLSRGTSIVLLLVYVLYMIFQLKTHSYLFTDDPELAIGEEVDNTITGETEAFYGTEETRTSDTSLPPLHSTNSNSYITRPKSIYDLELSQTHLSAASSIIVLFLSTIFVSVCADYLVGTIDEIVESSGLSKTFIGLIVIPIVGNAAEHVTAIYVAYKNKMDLAIGVAIGSSLQIAIFVTPLLVLIGWAMDIEMSLYFSMYETAVIFVSVFITNSLILDGSSNWLEGALLVATYFIIALSFFLLPDSAY</sequence>
<dbReference type="GO" id="GO:0012505">
    <property type="term" value="C:endomembrane system"/>
    <property type="evidence" value="ECO:0007669"/>
    <property type="project" value="UniProtKB-SubCell"/>
</dbReference>
<feature type="domain" description="Sodium/calcium exchanger membrane region" evidence="11">
    <location>
        <begin position="47"/>
        <end position="204"/>
    </location>
</feature>
<dbReference type="InterPro" id="IPR044880">
    <property type="entry name" value="NCX_ion-bd_dom_sf"/>
</dbReference>
<dbReference type="NCBIfam" id="TIGR00378">
    <property type="entry name" value="cax"/>
    <property type="match status" value="2"/>
</dbReference>
<keyword evidence="13" id="KW-1185">Reference proteome</keyword>
<keyword evidence="10" id="KW-0050">Antiport</keyword>
<dbReference type="InterPro" id="IPR004713">
    <property type="entry name" value="CaH_exchang"/>
</dbReference>
<evidence type="ECO:0000259" key="11">
    <source>
        <dbReference type="Pfam" id="PF01699"/>
    </source>
</evidence>
<dbReference type="PANTHER" id="PTHR31503:SF22">
    <property type="entry name" value="VACUOLAR CALCIUM ION TRANSPORTER"/>
    <property type="match status" value="1"/>
</dbReference>
<dbReference type="STRING" id="52247.A0A4T0X026"/>
<dbReference type="InterPro" id="IPR004798">
    <property type="entry name" value="CAX-like"/>
</dbReference>
<evidence type="ECO:0000256" key="7">
    <source>
        <dbReference type="ARBA" id="ARBA00022989"/>
    </source>
</evidence>
<proteinExistence type="inferred from homology"/>
<keyword evidence="3 10" id="KW-0813">Transport</keyword>
<dbReference type="FunFam" id="1.20.1420.30:FF:000011">
    <property type="entry name" value="Vacuolar calcium ion transporter"/>
    <property type="match status" value="1"/>
</dbReference>
<evidence type="ECO:0000256" key="10">
    <source>
        <dbReference type="RuleBase" id="RU365028"/>
    </source>
</evidence>
<feature type="transmembrane region" description="Helical" evidence="10">
    <location>
        <begin position="47"/>
        <end position="68"/>
    </location>
</feature>
<dbReference type="Gene3D" id="1.20.1420.30">
    <property type="entry name" value="NCX, central ion-binding region"/>
    <property type="match status" value="2"/>
</dbReference>
<dbReference type="GO" id="GO:0015369">
    <property type="term" value="F:calcium:proton antiporter activity"/>
    <property type="evidence" value="ECO:0007669"/>
    <property type="project" value="UniProtKB-UniRule"/>
</dbReference>